<name>A0ABQ3IF02_9PSEU</name>
<dbReference type="EMBL" id="BNAU01000001">
    <property type="protein sequence ID" value="GHE78701.1"/>
    <property type="molecule type" value="Genomic_DNA"/>
</dbReference>
<accession>A0ABQ3IF02</accession>
<organism evidence="1 2">
    <name type="scientific">Amycolatopsis deserti</name>
    <dbReference type="NCBI Taxonomy" id="185696"/>
    <lineage>
        <taxon>Bacteria</taxon>
        <taxon>Bacillati</taxon>
        <taxon>Actinomycetota</taxon>
        <taxon>Actinomycetes</taxon>
        <taxon>Pseudonocardiales</taxon>
        <taxon>Pseudonocardiaceae</taxon>
        <taxon>Amycolatopsis</taxon>
    </lineage>
</organism>
<gene>
    <name evidence="1" type="ORF">GCM10017786_05500</name>
</gene>
<reference evidence="2" key="1">
    <citation type="journal article" date="2019" name="Int. J. Syst. Evol. Microbiol.">
        <title>The Global Catalogue of Microorganisms (GCM) 10K type strain sequencing project: providing services to taxonomists for standard genome sequencing and annotation.</title>
        <authorList>
            <consortium name="The Broad Institute Genomics Platform"/>
            <consortium name="The Broad Institute Genome Sequencing Center for Infectious Disease"/>
            <person name="Wu L."/>
            <person name="Ma J."/>
        </authorList>
    </citation>
    <scope>NUCLEOTIDE SEQUENCE [LARGE SCALE GENOMIC DNA]</scope>
    <source>
        <strain evidence="2">CGMCC 4.7677</strain>
    </source>
</reference>
<protein>
    <submittedName>
        <fullName evidence="1">Uncharacterized protein</fullName>
    </submittedName>
</protein>
<keyword evidence="2" id="KW-1185">Reference proteome</keyword>
<evidence type="ECO:0000313" key="2">
    <source>
        <dbReference type="Proteomes" id="UP000605897"/>
    </source>
</evidence>
<comment type="caution">
    <text evidence="1">The sequence shown here is derived from an EMBL/GenBank/DDBJ whole genome shotgun (WGS) entry which is preliminary data.</text>
</comment>
<evidence type="ECO:0000313" key="1">
    <source>
        <dbReference type="EMBL" id="GHE78701.1"/>
    </source>
</evidence>
<sequence length="105" mass="10699">MPDWRPGRERRGGPVACEGEPRRKILTVTRPGGRARPAVAAALAELERVVPAMLACERSCGGGLPLARPAAGQFAPRRGAPSTPNHVSAAGGLSCPARAGAAAAR</sequence>
<dbReference type="Proteomes" id="UP000605897">
    <property type="component" value="Unassembled WGS sequence"/>
</dbReference>
<proteinExistence type="predicted"/>